<dbReference type="InterPro" id="IPR001789">
    <property type="entry name" value="Sig_transdc_resp-reg_receiver"/>
</dbReference>
<dbReference type="PANTHER" id="PTHR43547">
    <property type="entry name" value="TWO-COMPONENT HISTIDINE KINASE"/>
    <property type="match status" value="1"/>
</dbReference>
<feature type="non-terminal residue" evidence="3">
    <location>
        <position position="1"/>
    </location>
</feature>
<organism evidence="3">
    <name type="scientific">marine sediment metagenome</name>
    <dbReference type="NCBI Taxonomy" id="412755"/>
    <lineage>
        <taxon>unclassified sequences</taxon>
        <taxon>metagenomes</taxon>
        <taxon>ecological metagenomes</taxon>
    </lineage>
</organism>
<feature type="domain" description="Response regulatory" evidence="2">
    <location>
        <begin position="1"/>
        <end position="101"/>
    </location>
</feature>
<dbReference type="PROSITE" id="PS50110">
    <property type="entry name" value="RESPONSE_REGULATORY"/>
    <property type="match status" value="1"/>
</dbReference>
<evidence type="ECO:0000256" key="1">
    <source>
        <dbReference type="ARBA" id="ARBA00022553"/>
    </source>
</evidence>
<gene>
    <name evidence="3" type="ORF">S06H3_45440</name>
</gene>
<dbReference type="Gene3D" id="3.40.50.2300">
    <property type="match status" value="1"/>
</dbReference>
<name>X1MPB3_9ZZZZ</name>
<accession>X1MPB3</accession>
<evidence type="ECO:0000313" key="3">
    <source>
        <dbReference type="EMBL" id="GAI33457.1"/>
    </source>
</evidence>
<dbReference type="SMART" id="SM00448">
    <property type="entry name" value="REC"/>
    <property type="match status" value="1"/>
</dbReference>
<proteinExistence type="predicted"/>
<dbReference type="Pfam" id="PF00072">
    <property type="entry name" value="Response_reg"/>
    <property type="match status" value="1"/>
</dbReference>
<dbReference type="SUPFAM" id="SSF52172">
    <property type="entry name" value="CheY-like"/>
    <property type="match status" value="1"/>
</dbReference>
<sequence length="105" mass="11586">SSMLGKDYIVIGANDGEAAIDIAHRQEPALILMDIMMPKVDGYNACYVIKNDPTTKKIPVVMLTAVGYELNRKLANEVGADGYITKPFTLQELLEAINRFLTDPE</sequence>
<dbReference type="EMBL" id="BARV01028371">
    <property type="protein sequence ID" value="GAI33457.1"/>
    <property type="molecule type" value="Genomic_DNA"/>
</dbReference>
<dbReference type="AlphaFoldDB" id="X1MPB3"/>
<comment type="caution">
    <text evidence="3">The sequence shown here is derived from an EMBL/GenBank/DDBJ whole genome shotgun (WGS) entry which is preliminary data.</text>
</comment>
<evidence type="ECO:0000259" key="2">
    <source>
        <dbReference type="PROSITE" id="PS50110"/>
    </source>
</evidence>
<reference evidence="3" key="1">
    <citation type="journal article" date="2014" name="Front. Microbiol.">
        <title>High frequency of phylogenetically diverse reductive dehalogenase-homologous genes in deep subseafloor sedimentary metagenomes.</title>
        <authorList>
            <person name="Kawai M."/>
            <person name="Futagami T."/>
            <person name="Toyoda A."/>
            <person name="Takaki Y."/>
            <person name="Nishi S."/>
            <person name="Hori S."/>
            <person name="Arai W."/>
            <person name="Tsubouchi T."/>
            <person name="Morono Y."/>
            <person name="Uchiyama I."/>
            <person name="Ito T."/>
            <person name="Fujiyama A."/>
            <person name="Inagaki F."/>
            <person name="Takami H."/>
        </authorList>
    </citation>
    <scope>NUCLEOTIDE SEQUENCE</scope>
    <source>
        <strain evidence="3">Expedition CK06-06</strain>
    </source>
</reference>
<dbReference type="PANTHER" id="PTHR43547:SF2">
    <property type="entry name" value="HYBRID SIGNAL TRANSDUCTION HISTIDINE KINASE C"/>
    <property type="match status" value="1"/>
</dbReference>
<protein>
    <recommendedName>
        <fullName evidence="2">Response regulatory domain-containing protein</fullName>
    </recommendedName>
</protein>
<dbReference type="InterPro" id="IPR011006">
    <property type="entry name" value="CheY-like_superfamily"/>
</dbReference>
<dbReference type="GO" id="GO:0000155">
    <property type="term" value="F:phosphorelay sensor kinase activity"/>
    <property type="evidence" value="ECO:0007669"/>
    <property type="project" value="TreeGrafter"/>
</dbReference>
<keyword evidence="1" id="KW-0597">Phosphoprotein</keyword>